<dbReference type="Pfam" id="PF09994">
    <property type="entry name" value="T6SS_Tle1-like_cat"/>
    <property type="match status" value="2"/>
</dbReference>
<dbReference type="PANTHER" id="PTHR33840">
    <property type="match status" value="1"/>
</dbReference>
<organism evidence="2 3">
    <name type="scientific">Armillaria gallica</name>
    <name type="common">Bulbous honey fungus</name>
    <name type="synonym">Armillaria bulbosa</name>
    <dbReference type="NCBI Taxonomy" id="47427"/>
    <lineage>
        <taxon>Eukaryota</taxon>
        <taxon>Fungi</taxon>
        <taxon>Dikarya</taxon>
        <taxon>Basidiomycota</taxon>
        <taxon>Agaricomycotina</taxon>
        <taxon>Agaricomycetes</taxon>
        <taxon>Agaricomycetidae</taxon>
        <taxon>Agaricales</taxon>
        <taxon>Marasmiineae</taxon>
        <taxon>Physalacriaceae</taxon>
        <taxon>Armillaria</taxon>
    </lineage>
</organism>
<dbReference type="OrthoDB" id="3057168at2759"/>
<dbReference type="STRING" id="47427.A0A2H3ERR3"/>
<evidence type="ECO:0000313" key="2">
    <source>
        <dbReference type="EMBL" id="PBL01487.1"/>
    </source>
</evidence>
<keyword evidence="3" id="KW-1185">Reference proteome</keyword>
<dbReference type="InterPro" id="IPR018712">
    <property type="entry name" value="Tle1-like_cat"/>
</dbReference>
<dbReference type="PANTHER" id="PTHR33840:SF1">
    <property type="entry name" value="TLE1 PHOSPHOLIPASE DOMAIN-CONTAINING PROTEIN"/>
    <property type="match status" value="1"/>
</dbReference>
<reference evidence="3" key="1">
    <citation type="journal article" date="2017" name="Nat. Ecol. Evol.">
        <title>Genome expansion and lineage-specific genetic innovations in the forest pathogenic fungi Armillaria.</title>
        <authorList>
            <person name="Sipos G."/>
            <person name="Prasanna A.N."/>
            <person name="Walter M.C."/>
            <person name="O'Connor E."/>
            <person name="Balint B."/>
            <person name="Krizsan K."/>
            <person name="Kiss B."/>
            <person name="Hess J."/>
            <person name="Varga T."/>
            <person name="Slot J."/>
            <person name="Riley R."/>
            <person name="Boka B."/>
            <person name="Rigling D."/>
            <person name="Barry K."/>
            <person name="Lee J."/>
            <person name="Mihaltcheva S."/>
            <person name="LaButti K."/>
            <person name="Lipzen A."/>
            <person name="Waldron R."/>
            <person name="Moloney N.M."/>
            <person name="Sperisen C."/>
            <person name="Kredics L."/>
            <person name="Vagvoelgyi C."/>
            <person name="Patrignani A."/>
            <person name="Fitzpatrick D."/>
            <person name="Nagy I."/>
            <person name="Doyle S."/>
            <person name="Anderson J.B."/>
            <person name="Grigoriev I.V."/>
            <person name="Gueldener U."/>
            <person name="Muensterkoetter M."/>
            <person name="Nagy L.G."/>
        </authorList>
    </citation>
    <scope>NUCLEOTIDE SEQUENCE [LARGE SCALE GENOMIC DNA]</scope>
    <source>
        <strain evidence="3">Ar21-2</strain>
    </source>
</reference>
<feature type="domain" description="T6SS Phospholipase effector Tle1-like catalytic" evidence="1">
    <location>
        <begin position="12"/>
        <end position="87"/>
    </location>
</feature>
<dbReference type="OMA" id="RMVAMFI"/>
<name>A0A2H3ERR3_ARMGA</name>
<feature type="domain" description="T6SS Phospholipase effector Tle1-like catalytic" evidence="1">
    <location>
        <begin position="90"/>
        <end position="290"/>
    </location>
</feature>
<dbReference type="AlphaFoldDB" id="A0A2H3ERR3"/>
<evidence type="ECO:0000313" key="3">
    <source>
        <dbReference type="Proteomes" id="UP000217790"/>
    </source>
</evidence>
<evidence type="ECO:0000259" key="1">
    <source>
        <dbReference type="Pfam" id="PF09994"/>
    </source>
</evidence>
<gene>
    <name evidence="2" type="ORF">ARMGADRAFT_1059209</name>
</gene>
<sequence>MSLSGTAVRDRKRLIVCCDGWVNFFESTTFVLTEPTLIRTWQDGVLTQDRLLYTNTLRLARTIMNEDTRSDPPIQQIVFYQSGIGSERNLYDEYVDGDEIFLFGFSRGAYTARMVSMFIVGDLALPFGLDGAIGLLDRRDMDNFARIFIAYQRLAKKRQLLTDELHAFTKPDAHGLQRVNTPFSIKCVGVFETVGSLGLPDELSLDLKKATLIFGFPDRVLGGHIERAYHALALNETRRDFDCAKYEQAREGLSKGQILKQCWFGGCHSDIGGGYRDHDLADIALIWMAANVQDMLSLDMEYLRSVPSPVAPWGSQKPHNPRTGLASLFFATERKLPLSINNITNETIHPSVLEQAELPSALVDAIAAGHTLVEPLLPLEEEFKAKWIVEREPQDVSPTQKYFILDYCIIA</sequence>
<protein>
    <recommendedName>
        <fullName evidence="1">T6SS Phospholipase effector Tle1-like catalytic domain-containing protein</fullName>
    </recommendedName>
</protein>
<proteinExistence type="predicted"/>
<dbReference type="EMBL" id="KZ293646">
    <property type="protein sequence ID" value="PBL01487.1"/>
    <property type="molecule type" value="Genomic_DNA"/>
</dbReference>
<dbReference type="Proteomes" id="UP000217790">
    <property type="component" value="Unassembled WGS sequence"/>
</dbReference>
<dbReference type="InParanoid" id="A0A2H3ERR3"/>
<accession>A0A2H3ERR3</accession>